<dbReference type="GO" id="GO:0046854">
    <property type="term" value="P:phosphatidylinositol phosphate biosynthetic process"/>
    <property type="evidence" value="ECO:0007669"/>
    <property type="project" value="UniProtKB-UniRule"/>
</dbReference>
<evidence type="ECO:0000256" key="8">
    <source>
        <dbReference type="ARBA" id="ARBA00023136"/>
    </source>
</evidence>
<sequence length="440" mass="49939">MTEVGLTFNDYAVPAKDLPKPPAEVKLPPSKPGAAGRSVPSTNDGSQPANNNSALGNTDSKNQDSSLTFPSESLSASGRQSTLILTSTHSDPISTDEDFYENYRAAQEAIRKGHHPILIPEGTSGSYFVQDTTGRYLAVFKPKDEEPFAPLNPKWPKFFQRMLCFCCFGRACLIPNNAYLSEAAASLVDERLNLHVVPKTRVVKLASSSFFYKRTFGFGTGSVEHWPKEGSYQLFMHGYEPASTVLARWDYDPNLLSEGEEKEFKRQFQRLCVLDYVIRNTDRHRENWLIKHIPGKEIRIAAIDNGLAFPVKHPECASRFRRFPFQWATLKWANESWDVELRKDLMQRITPFFIHNLCSELRPLLRHDHLDRSLTSHQLKVVRGQLYNLSAALEEGLTPAEMSRLVPVLLHRKYRKIPSGGSLLDNFTLRDMDYNGRVCC</sequence>
<dbReference type="Proteomes" id="UP001177023">
    <property type="component" value="Unassembled WGS sequence"/>
</dbReference>
<reference evidence="12" key="1">
    <citation type="submission" date="2023-06" db="EMBL/GenBank/DDBJ databases">
        <authorList>
            <person name="Delattre M."/>
        </authorList>
    </citation>
    <scope>NUCLEOTIDE SEQUENCE</scope>
    <source>
        <strain evidence="12">AF72</strain>
    </source>
</reference>
<comment type="subcellular location">
    <subcellularLocation>
        <location evidence="1">Cell membrane</location>
    </subcellularLocation>
    <subcellularLocation>
        <location evidence="9">Membrane</location>
        <topology evidence="9">Peripheral membrane protein</topology>
    </subcellularLocation>
</comment>
<evidence type="ECO:0000313" key="13">
    <source>
        <dbReference type="Proteomes" id="UP001177023"/>
    </source>
</evidence>
<feature type="domain" description="PI3K/PI4K catalytic" evidence="11">
    <location>
        <begin position="113"/>
        <end position="418"/>
    </location>
</feature>
<evidence type="ECO:0000256" key="10">
    <source>
        <dbReference type="SAM" id="MobiDB-lite"/>
    </source>
</evidence>
<dbReference type="PANTHER" id="PTHR12865">
    <property type="entry name" value="PHOSPHATIDYLINOSITOL 4-KINASE TYPE-II"/>
    <property type="match status" value="1"/>
</dbReference>
<keyword evidence="5 9" id="KW-0547">Nucleotide-binding</keyword>
<comment type="similarity">
    <text evidence="2 9">Belongs to the PI3/PI4-kinase family. Type II PI4K subfamily.</text>
</comment>
<dbReference type="GO" id="GO:0005886">
    <property type="term" value="C:plasma membrane"/>
    <property type="evidence" value="ECO:0007669"/>
    <property type="project" value="UniProtKB-SubCell"/>
</dbReference>
<keyword evidence="3" id="KW-1003">Cell membrane</keyword>
<keyword evidence="4 9" id="KW-0808">Transferase</keyword>
<evidence type="ECO:0000313" key="12">
    <source>
        <dbReference type="EMBL" id="CAJ0577086.1"/>
    </source>
</evidence>
<keyword evidence="13" id="KW-1185">Reference proteome</keyword>
<gene>
    <name evidence="12" type="ORF">MSPICULIGERA_LOCUS15365</name>
</gene>
<dbReference type="GO" id="GO:0005768">
    <property type="term" value="C:endosome"/>
    <property type="evidence" value="ECO:0007669"/>
    <property type="project" value="TreeGrafter"/>
</dbReference>
<dbReference type="EC" id="2.7.1.67" evidence="9"/>
<keyword evidence="6 9" id="KW-0418">Kinase</keyword>
<dbReference type="AlphaFoldDB" id="A0AA36CZH6"/>
<organism evidence="12 13">
    <name type="scientific">Mesorhabditis spiculigera</name>
    <dbReference type="NCBI Taxonomy" id="96644"/>
    <lineage>
        <taxon>Eukaryota</taxon>
        <taxon>Metazoa</taxon>
        <taxon>Ecdysozoa</taxon>
        <taxon>Nematoda</taxon>
        <taxon>Chromadorea</taxon>
        <taxon>Rhabditida</taxon>
        <taxon>Rhabditina</taxon>
        <taxon>Rhabditomorpha</taxon>
        <taxon>Rhabditoidea</taxon>
        <taxon>Rhabditidae</taxon>
        <taxon>Mesorhabditinae</taxon>
        <taxon>Mesorhabditis</taxon>
    </lineage>
</organism>
<evidence type="ECO:0000259" key="11">
    <source>
        <dbReference type="PROSITE" id="PS50290"/>
    </source>
</evidence>
<dbReference type="Gene3D" id="1.10.1070.20">
    <property type="match status" value="1"/>
</dbReference>
<comment type="caution">
    <text evidence="12">The sequence shown here is derived from an EMBL/GenBank/DDBJ whole genome shotgun (WGS) entry which is preliminary data.</text>
</comment>
<name>A0AA36CZH6_9BILA</name>
<evidence type="ECO:0000256" key="5">
    <source>
        <dbReference type="ARBA" id="ARBA00022741"/>
    </source>
</evidence>
<comment type="catalytic activity">
    <reaction evidence="9">
        <text>a 1,2-diacyl-sn-glycero-3-phospho-(1D-myo-inositol) + ATP = a 1,2-diacyl-sn-glycero-3-phospho-(1D-myo-inositol 4-phosphate) + ADP + H(+)</text>
        <dbReference type="Rhea" id="RHEA:19877"/>
        <dbReference type="ChEBI" id="CHEBI:15378"/>
        <dbReference type="ChEBI" id="CHEBI:30616"/>
        <dbReference type="ChEBI" id="CHEBI:57880"/>
        <dbReference type="ChEBI" id="CHEBI:58178"/>
        <dbReference type="ChEBI" id="CHEBI:456216"/>
        <dbReference type="EC" id="2.7.1.67"/>
    </reaction>
</comment>
<keyword evidence="7 9" id="KW-0067">ATP-binding</keyword>
<feature type="region of interest" description="Disordered" evidence="10">
    <location>
        <begin position="1"/>
        <end position="74"/>
    </location>
</feature>
<evidence type="ECO:0000256" key="1">
    <source>
        <dbReference type="ARBA" id="ARBA00004236"/>
    </source>
</evidence>
<dbReference type="GO" id="GO:0005524">
    <property type="term" value="F:ATP binding"/>
    <property type="evidence" value="ECO:0007669"/>
    <property type="project" value="UniProtKB-UniRule"/>
</dbReference>
<feature type="compositionally biased region" description="Polar residues" evidence="10">
    <location>
        <begin position="39"/>
        <end position="74"/>
    </location>
</feature>
<dbReference type="GO" id="GO:0005765">
    <property type="term" value="C:lysosomal membrane"/>
    <property type="evidence" value="ECO:0007669"/>
    <property type="project" value="TreeGrafter"/>
</dbReference>
<dbReference type="PANTHER" id="PTHR12865:SF5">
    <property type="entry name" value="PHOSPHATIDYLINOSITOL 4-KINASE TYPE 2"/>
    <property type="match status" value="1"/>
</dbReference>
<dbReference type="Pfam" id="PF00454">
    <property type="entry name" value="PI3_PI4_kinase"/>
    <property type="match status" value="1"/>
</dbReference>
<evidence type="ECO:0000256" key="3">
    <source>
        <dbReference type="ARBA" id="ARBA00022475"/>
    </source>
</evidence>
<dbReference type="GO" id="GO:0007032">
    <property type="term" value="P:endosome organization"/>
    <property type="evidence" value="ECO:0007669"/>
    <property type="project" value="TreeGrafter"/>
</dbReference>
<protein>
    <recommendedName>
        <fullName evidence="9">Phosphatidylinositol 4-kinase type 2</fullName>
        <ecNumber evidence="9">2.7.1.67</ecNumber>
    </recommendedName>
</protein>
<keyword evidence="8 9" id="KW-0472">Membrane</keyword>
<proteinExistence type="inferred from homology"/>
<dbReference type="PROSITE" id="PS50290">
    <property type="entry name" value="PI3_4_KINASE_3"/>
    <property type="match status" value="1"/>
</dbReference>
<dbReference type="EMBL" id="CATQJA010002648">
    <property type="protein sequence ID" value="CAJ0577086.1"/>
    <property type="molecule type" value="Genomic_DNA"/>
</dbReference>
<evidence type="ECO:0000256" key="7">
    <source>
        <dbReference type="ARBA" id="ARBA00022840"/>
    </source>
</evidence>
<dbReference type="GO" id="GO:0004430">
    <property type="term" value="F:1-phosphatidylinositol 4-kinase activity"/>
    <property type="evidence" value="ECO:0007669"/>
    <property type="project" value="UniProtKB-UniRule"/>
</dbReference>
<evidence type="ECO:0000256" key="4">
    <source>
        <dbReference type="ARBA" id="ARBA00022679"/>
    </source>
</evidence>
<dbReference type="GO" id="GO:0005802">
    <property type="term" value="C:trans-Golgi network"/>
    <property type="evidence" value="ECO:0007669"/>
    <property type="project" value="TreeGrafter"/>
</dbReference>
<evidence type="ECO:0000256" key="9">
    <source>
        <dbReference type="RuleBase" id="RU367084"/>
    </source>
</evidence>
<dbReference type="GO" id="GO:0007030">
    <property type="term" value="P:Golgi organization"/>
    <property type="evidence" value="ECO:0007669"/>
    <property type="project" value="TreeGrafter"/>
</dbReference>
<dbReference type="InterPro" id="IPR039756">
    <property type="entry name" value="Lsb6/PI4K2"/>
</dbReference>
<feature type="non-terminal residue" evidence="12">
    <location>
        <position position="1"/>
    </location>
</feature>
<evidence type="ECO:0000256" key="2">
    <source>
        <dbReference type="ARBA" id="ARBA00008941"/>
    </source>
</evidence>
<evidence type="ECO:0000256" key="6">
    <source>
        <dbReference type="ARBA" id="ARBA00022777"/>
    </source>
</evidence>
<dbReference type="InterPro" id="IPR000403">
    <property type="entry name" value="PI3/4_kinase_cat_dom"/>
</dbReference>
<accession>A0AA36CZH6</accession>